<dbReference type="OrthoDB" id="4062651at2759"/>
<protein>
    <recommendedName>
        <fullName evidence="1">Protein kinase domain-containing protein</fullName>
    </recommendedName>
</protein>
<dbReference type="GO" id="GO:0004672">
    <property type="term" value="F:protein kinase activity"/>
    <property type="evidence" value="ECO:0007669"/>
    <property type="project" value="InterPro"/>
</dbReference>
<accession>A0A8J4QKV8</accession>
<dbReference type="FunFam" id="1.10.510.10:FF:001722">
    <property type="entry name" value="G-type lectin S-receptor-like serine/threonine-protein kinase B120"/>
    <property type="match status" value="1"/>
</dbReference>
<dbReference type="Proteomes" id="UP000737018">
    <property type="component" value="Unassembled WGS sequence"/>
</dbReference>
<dbReference type="SUPFAM" id="SSF56112">
    <property type="entry name" value="Protein kinase-like (PK-like)"/>
    <property type="match status" value="1"/>
</dbReference>
<comment type="caution">
    <text evidence="2">The sequence shown here is derived from an EMBL/GenBank/DDBJ whole genome shotgun (WGS) entry which is preliminary data.</text>
</comment>
<proteinExistence type="predicted"/>
<reference evidence="2" key="1">
    <citation type="submission" date="2020-03" db="EMBL/GenBank/DDBJ databases">
        <title>Castanea mollissima Vanexum genome sequencing.</title>
        <authorList>
            <person name="Staton M."/>
        </authorList>
    </citation>
    <scope>NUCLEOTIDE SEQUENCE</scope>
    <source>
        <tissue evidence="2">Leaf</tissue>
    </source>
</reference>
<dbReference type="InterPro" id="IPR000719">
    <property type="entry name" value="Prot_kinase_dom"/>
</dbReference>
<dbReference type="PANTHER" id="PTHR27006">
    <property type="entry name" value="PROMASTIGOTE SURFACE ANTIGEN PROTEIN PSA"/>
    <property type="match status" value="1"/>
</dbReference>
<dbReference type="PANTHER" id="PTHR27006:SF586">
    <property type="entry name" value="CYSTEINE-RICH RECEPTOR-LIKE PROTEIN KINASE 10"/>
    <property type="match status" value="1"/>
</dbReference>
<dbReference type="InterPro" id="IPR001245">
    <property type="entry name" value="Ser-Thr/Tyr_kinase_cat_dom"/>
</dbReference>
<keyword evidence="3" id="KW-1185">Reference proteome</keyword>
<name>A0A8J4QKV8_9ROSI</name>
<organism evidence="2 3">
    <name type="scientific">Castanea mollissima</name>
    <name type="common">Chinese chestnut</name>
    <dbReference type="NCBI Taxonomy" id="60419"/>
    <lineage>
        <taxon>Eukaryota</taxon>
        <taxon>Viridiplantae</taxon>
        <taxon>Streptophyta</taxon>
        <taxon>Embryophyta</taxon>
        <taxon>Tracheophyta</taxon>
        <taxon>Spermatophyta</taxon>
        <taxon>Magnoliopsida</taxon>
        <taxon>eudicotyledons</taxon>
        <taxon>Gunneridae</taxon>
        <taxon>Pentapetalae</taxon>
        <taxon>rosids</taxon>
        <taxon>fabids</taxon>
        <taxon>Fagales</taxon>
        <taxon>Fagaceae</taxon>
        <taxon>Castanea</taxon>
    </lineage>
</organism>
<sequence length="149" mass="17124">MAPEYAMEGVFSVKSDVFSFGVMLLEIISEKRNSGFYLTEHAQILLAYAWRLWCEDRVLEVVDIFLMESCWTSEIVRCIHIGLLCVQENPQDRPTMSNVVALLGSESIAPPKPKHPAFSVDKFIQIDKFSVNEAWRLWNEENDLEIVDP</sequence>
<gene>
    <name evidence="2" type="ORF">CMV_025863</name>
</gene>
<evidence type="ECO:0000313" key="2">
    <source>
        <dbReference type="EMBL" id="KAF3948091.1"/>
    </source>
</evidence>
<dbReference type="GO" id="GO:0005524">
    <property type="term" value="F:ATP binding"/>
    <property type="evidence" value="ECO:0007669"/>
    <property type="project" value="InterPro"/>
</dbReference>
<feature type="domain" description="Protein kinase" evidence="1">
    <location>
        <begin position="1"/>
        <end position="118"/>
    </location>
</feature>
<dbReference type="AlphaFoldDB" id="A0A8J4QKV8"/>
<dbReference type="InterPro" id="IPR011009">
    <property type="entry name" value="Kinase-like_dom_sf"/>
</dbReference>
<dbReference type="EMBL" id="JRKL02007112">
    <property type="protein sequence ID" value="KAF3948091.1"/>
    <property type="molecule type" value="Genomic_DNA"/>
</dbReference>
<evidence type="ECO:0000313" key="3">
    <source>
        <dbReference type="Proteomes" id="UP000737018"/>
    </source>
</evidence>
<dbReference type="Gene3D" id="1.10.510.10">
    <property type="entry name" value="Transferase(Phosphotransferase) domain 1"/>
    <property type="match status" value="1"/>
</dbReference>
<evidence type="ECO:0000259" key="1">
    <source>
        <dbReference type="PROSITE" id="PS50011"/>
    </source>
</evidence>
<dbReference type="Pfam" id="PF07714">
    <property type="entry name" value="PK_Tyr_Ser-Thr"/>
    <property type="match status" value="1"/>
</dbReference>
<dbReference type="PROSITE" id="PS50011">
    <property type="entry name" value="PROTEIN_KINASE_DOM"/>
    <property type="match status" value="1"/>
</dbReference>